<evidence type="ECO:0000256" key="1">
    <source>
        <dbReference type="SAM" id="Coils"/>
    </source>
</evidence>
<dbReference type="EMBL" id="HACG01006197">
    <property type="protein sequence ID" value="CEK53062.1"/>
    <property type="molecule type" value="Transcribed_RNA"/>
</dbReference>
<keyword evidence="1" id="KW-0175">Coiled coil</keyword>
<organism evidence="2">
    <name type="scientific">Arion vulgaris</name>
    <dbReference type="NCBI Taxonomy" id="1028688"/>
    <lineage>
        <taxon>Eukaryota</taxon>
        <taxon>Metazoa</taxon>
        <taxon>Spiralia</taxon>
        <taxon>Lophotrochozoa</taxon>
        <taxon>Mollusca</taxon>
        <taxon>Gastropoda</taxon>
        <taxon>Heterobranchia</taxon>
        <taxon>Euthyneura</taxon>
        <taxon>Panpulmonata</taxon>
        <taxon>Eupulmonata</taxon>
        <taxon>Stylommatophora</taxon>
        <taxon>Helicina</taxon>
        <taxon>Arionoidea</taxon>
        <taxon>Arionidae</taxon>
        <taxon>Arion</taxon>
    </lineage>
</organism>
<feature type="non-terminal residue" evidence="2">
    <location>
        <position position="76"/>
    </location>
</feature>
<name>A0A0B6Y9P8_9EUPU</name>
<dbReference type="AlphaFoldDB" id="A0A0B6Y9P8"/>
<accession>A0A0B6Y9P8</accession>
<feature type="coiled-coil region" evidence="1">
    <location>
        <begin position="13"/>
        <end position="47"/>
    </location>
</feature>
<protein>
    <submittedName>
        <fullName evidence="2">Uncharacterized protein</fullName>
    </submittedName>
</protein>
<sequence length="76" mass="8926">TECEDFQDDYLQANTHDQLKENIRREIEDLRIQLERKEAVLGSLKNNNLNLHLSLNYDDLYQASNRHHSCKLSTGP</sequence>
<gene>
    <name evidence="2" type="primary">ORF18921</name>
</gene>
<proteinExistence type="predicted"/>
<feature type="non-terminal residue" evidence="2">
    <location>
        <position position="1"/>
    </location>
</feature>
<reference evidence="2" key="1">
    <citation type="submission" date="2014-12" db="EMBL/GenBank/DDBJ databases">
        <title>Insight into the proteome of Arion vulgaris.</title>
        <authorList>
            <person name="Aradska J."/>
            <person name="Bulat T."/>
            <person name="Smidak R."/>
            <person name="Sarate P."/>
            <person name="Gangsoo J."/>
            <person name="Sialana F."/>
            <person name="Bilban M."/>
            <person name="Lubec G."/>
        </authorList>
    </citation>
    <scope>NUCLEOTIDE SEQUENCE</scope>
    <source>
        <tissue evidence="2">Skin</tissue>
    </source>
</reference>
<evidence type="ECO:0000313" key="2">
    <source>
        <dbReference type="EMBL" id="CEK53062.1"/>
    </source>
</evidence>